<dbReference type="InterPro" id="IPR014710">
    <property type="entry name" value="RmlC-like_jellyroll"/>
</dbReference>
<name>A0ABW3AW47_9SPHI</name>
<dbReference type="InterPro" id="IPR013096">
    <property type="entry name" value="Cupin_2"/>
</dbReference>
<gene>
    <name evidence="2" type="ORF">ACFQZX_16750</name>
</gene>
<dbReference type="EMBL" id="JBHTHZ010000014">
    <property type="protein sequence ID" value="MFD0795273.1"/>
    <property type="molecule type" value="Genomic_DNA"/>
</dbReference>
<dbReference type="Pfam" id="PF07883">
    <property type="entry name" value="Cupin_2"/>
    <property type="match status" value="1"/>
</dbReference>
<protein>
    <submittedName>
        <fullName evidence="2">Cupin domain-containing protein</fullName>
    </submittedName>
</protein>
<proteinExistence type="predicted"/>
<evidence type="ECO:0000313" key="3">
    <source>
        <dbReference type="Proteomes" id="UP001597010"/>
    </source>
</evidence>
<dbReference type="Gene3D" id="2.60.120.10">
    <property type="entry name" value="Jelly Rolls"/>
    <property type="match status" value="1"/>
</dbReference>
<evidence type="ECO:0000313" key="2">
    <source>
        <dbReference type="EMBL" id="MFD0795273.1"/>
    </source>
</evidence>
<evidence type="ECO:0000259" key="1">
    <source>
        <dbReference type="Pfam" id="PF07883"/>
    </source>
</evidence>
<organism evidence="2 3">
    <name type="scientific">Mucilaginibacter litoreus</name>
    <dbReference type="NCBI Taxonomy" id="1048221"/>
    <lineage>
        <taxon>Bacteria</taxon>
        <taxon>Pseudomonadati</taxon>
        <taxon>Bacteroidota</taxon>
        <taxon>Sphingobacteriia</taxon>
        <taxon>Sphingobacteriales</taxon>
        <taxon>Sphingobacteriaceae</taxon>
        <taxon>Mucilaginibacter</taxon>
    </lineage>
</organism>
<feature type="domain" description="Cupin type-2" evidence="1">
    <location>
        <begin position="57"/>
        <end position="106"/>
    </location>
</feature>
<accession>A0ABW3AW47</accession>
<dbReference type="Proteomes" id="UP001597010">
    <property type="component" value="Unassembled WGS sequence"/>
</dbReference>
<dbReference type="RefSeq" id="WP_377117514.1">
    <property type="nucleotide sequence ID" value="NZ_JBHTHZ010000014.1"/>
</dbReference>
<keyword evidence="3" id="KW-1185">Reference proteome</keyword>
<comment type="caution">
    <text evidence="2">The sequence shown here is derived from an EMBL/GenBank/DDBJ whole genome shotgun (WGS) entry which is preliminary data.</text>
</comment>
<dbReference type="InterPro" id="IPR011051">
    <property type="entry name" value="RmlC_Cupin_sf"/>
</dbReference>
<dbReference type="SUPFAM" id="SSF51182">
    <property type="entry name" value="RmlC-like cupins"/>
    <property type="match status" value="1"/>
</dbReference>
<reference evidence="3" key="1">
    <citation type="journal article" date="2019" name="Int. J. Syst. Evol. Microbiol.">
        <title>The Global Catalogue of Microorganisms (GCM) 10K type strain sequencing project: providing services to taxonomists for standard genome sequencing and annotation.</title>
        <authorList>
            <consortium name="The Broad Institute Genomics Platform"/>
            <consortium name="The Broad Institute Genome Sequencing Center for Infectious Disease"/>
            <person name="Wu L."/>
            <person name="Ma J."/>
        </authorList>
    </citation>
    <scope>NUCLEOTIDE SEQUENCE [LARGE SCALE GENOMIC DNA]</scope>
    <source>
        <strain evidence="3">CCUG 61484</strain>
    </source>
</reference>
<sequence>MSSSLNFLTHNAAKSIRINQISKRVILSKTCSGGKLTIYEHEVSVGLNSAIEICNDEDKVILVAEGKFVLYACEREYFAEKGSNILVPAGIKHHYKNIGTQTGKLLITLTPGGKERFLSGDVSRVKVYGKNTAAITAAANQLEVT</sequence>